<feature type="compositionally biased region" description="Basic residues" evidence="1">
    <location>
        <begin position="1"/>
        <end position="18"/>
    </location>
</feature>
<keyword evidence="3" id="KW-1185">Reference proteome</keyword>
<comment type="caution">
    <text evidence="2">The sequence shown here is derived from an EMBL/GenBank/DDBJ whole genome shotgun (WGS) entry which is preliminary data.</text>
</comment>
<gene>
    <name evidence="2" type="ORF">DL762_005900</name>
</gene>
<protein>
    <submittedName>
        <fullName evidence="2">Uncharacterized protein</fullName>
    </submittedName>
</protein>
<evidence type="ECO:0000313" key="2">
    <source>
        <dbReference type="EMBL" id="RYO83944.1"/>
    </source>
</evidence>
<sequence length="89" mass="9979">MAAVKLRSRNGRLRRARGPAHPSRGRTGDRTFGSYDAIIDRGADYVEELAVACCDAKVVVVERDFECWWRSFEAELVNRLLIPSEIVAG</sequence>
<dbReference type="InterPro" id="IPR040632">
    <property type="entry name" value="Sulfotransfer_4"/>
</dbReference>
<dbReference type="Gene3D" id="3.40.50.300">
    <property type="entry name" value="P-loop containing nucleotide triphosphate hydrolases"/>
    <property type="match status" value="1"/>
</dbReference>
<name>A0ABY0H7V4_9PEZI</name>
<evidence type="ECO:0000256" key="1">
    <source>
        <dbReference type="SAM" id="MobiDB-lite"/>
    </source>
</evidence>
<accession>A0ABY0H7V4</accession>
<reference evidence="2 3" key="1">
    <citation type="submission" date="2018-06" db="EMBL/GenBank/DDBJ databases">
        <title>Complete Genomes of Monosporascus.</title>
        <authorList>
            <person name="Robinson A.J."/>
            <person name="Natvig D.O."/>
        </authorList>
    </citation>
    <scope>NUCLEOTIDE SEQUENCE [LARGE SCALE GENOMIC DNA]</scope>
    <source>
        <strain evidence="2 3">CBS 609.92</strain>
    </source>
</reference>
<evidence type="ECO:0000313" key="3">
    <source>
        <dbReference type="Proteomes" id="UP000294003"/>
    </source>
</evidence>
<organism evidence="2 3">
    <name type="scientific">Monosporascus cannonballus</name>
    <dbReference type="NCBI Taxonomy" id="155416"/>
    <lineage>
        <taxon>Eukaryota</taxon>
        <taxon>Fungi</taxon>
        <taxon>Dikarya</taxon>
        <taxon>Ascomycota</taxon>
        <taxon>Pezizomycotina</taxon>
        <taxon>Sordariomycetes</taxon>
        <taxon>Xylariomycetidae</taxon>
        <taxon>Xylariales</taxon>
        <taxon>Xylariales incertae sedis</taxon>
        <taxon>Monosporascus</taxon>
    </lineage>
</organism>
<feature type="region of interest" description="Disordered" evidence="1">
    <location>
        <begin position="1"/>
        <end position="29"/>
    </location>
</feature>
<dbReference type="Proteomes" id="UP000294003">
    <property type="component" value="Unassembled WGS sequence"/>
</dbReference>
<dbReference type="EMBL" id="QJNS01000176">
    <property type="protein sequence ID" value="RYO83944.1"/>
    <property type="molecule type" value="Genomic_DNA"/>
</dbReference>
<dbReference type="InterPro" id="IPR027417">
    <property type="entry name" value="P-loop_NTPase"/>
</dbReference>
<proteinExistence type="predicted"/>
<dbReference type="Pfam" id="PF17784">
    <property type="entry name" value="Sulfotransfer_4"/>
    <property type="match status" value="1"/>
</dbReference>